<accession>A0A0R3U0S4</accession>
<dbReference type="Proteomes" id="UP000278807">
    <property type="component" value="Unassembled WGS sequence"/>
</dbReference>
<feature type="transmembrane region" description="Helical" evidence="5">
    <location>
        <begin position="185"/>
        <end position="206"/>
    </location>
</feature>
<keyword evidence="8" id="KW-1185">Reference proteome</keyword>
<keyword evidence="4 5" id="KW-0472">Membrane</keyword>
<evidence type="ECO:0000256" key="4">
    <source>
        <dbReference type="ARBA" id="ARBA00023136"/>
    </source>
</evidence>
<sequence>MYLLPGWISGTLDNFFAISFYTYLLFFWISIFDALRSADTSCVCFYLPRLLLTTAIWLLFVVSNGWILHSEYTDPLFDFIQHGVVLKVFFALLGVLMFLYLLYFFVQLFRSYSELKTMPYYVLRLTFLLIPMLFSAVNFLIILALRFSPTGSVFFLRAPTYMLVNPNSTSEHQRPFTPSYAAFPAFRSAIELGLSFGIAFSFCLLMTKAYLPPKTSLAEVNLKDDPSISLACDSDEDVMFGSDRDDIQLRRTARNR</sequence>
<dbReference type="GO" id="GO:0015643">
    <property type="term" value="F:toxic substance binding"/>
    <property type="evidence" value="ECO:0007669"/>
    <property type="project" value="InterPro"/>
</dbReference>
<dbReference type="PANTHER" id="PTHR31918">
    <property type="entry name" value="TRANSMEMBRANE PROTEIN 181"/>
    <property type="match status" value="1"/>
</dbReference>
<dbReference type="AlphaFoldDB" id="A0A0R3U0S4"/>
<comment type="subcellular location">
    <subcellularLocation>
        <location evidence="1">Membrane</location>
        <topology evidence="1">Multi-pass membrane protein</topology>
    </subcellularLocation>
</comment>
<reference evidence="7 8" key="2">
    <citation type="submission" date="2018-11" db="EMBL/GenBank/DDBJ databases">
        <authorList>
            <consortium name="Pathogen Informatics"/>
        </authorList>
    </citation>
    <scope>NUCLEOTIDE SEQUENCE [LARGE SCALE GENOMIC DNA]</scope>
</reference>
<feature type="transmembrane region" description="Helical" evidence="5">
    <location>
        <begin position="15"/>
        <end position="35"/>
    </location>
</feature>
<name>A0A0R3U0S4_RODNA</name>
<dbReference type="InterPro" id="IPR040416">
    <property type="entry name" value="TMEM181"/>
</dbReference>
<dbReference type="WBParaSite" id="HNAJ_0001372301-mRNA-1">
    <property type="protein sequence ID" value="HNAJ_0001372301-mRNA-1"/>
    <property type="gene ID" value="HNAJ_0001372301"/>
</dbReference>
<evidence type="ECO:0000256" key="3">
    <source>
        <dbReference type="ARBA" id="ARBA00022989"/>
    </source>
</evidence>
<evidence type="ECO:0000313" key="7">
    <source>
        <dbReference type="EMBL" id="VDO16770.1"/>
    </source>
</evidence>
<dbReference type="EMBL" id="UZAE01015914">
    <property type="protein sequence ID" value="VDO16770.1"/>
    <property type="molecule type" value="Genomic_DNA"/>
</dbReference>
<dbReference type="OrthoDB" id="6250534at2759"/>
<keyword evidence="3 5" id="KW-1133">Transmembrane helix</keyword>
<evidence type="ECO:0000259" key="6">
    <source>
        <dbReference type="Pfam" id="PF06664"/>
    </source>
</evidence>
<feature type="transmembrane region" description="Helical" evidence="5">
    <location>
        <begin position="88"/>
        <end position="109"/>
    </location>
</feature>
<feature type="domain" description="Wntless-like transmembrane" evidence="6">
    <location>
        <begin position="2"/>
        <end position="212"/>
    </location>
</feature>
<reference evidence="9" key="1">
    <citation type="submission" date="2017-02" db="UniProtKB">
        <authorList>
            <consortium name="WormBaseParasite"/>
        </authorList>
    </citation>
    <scope>IDENTIFICATION</scope>
</reference>
<evidence type="ECO:0000256" key="1">
    <source>
        <dbReference type="ARBA" id="ARBA00004141"/>
    </source>
</evidence>
<dbReference type="STRING" id="102285.A0A0R3U0S4"/>
<gene>
    <name evidence="7" type="ORF">HNAJ_LOCUS13697</name>
</gene>
<evidence type="ECO:0000313" key="9">
    <source>
        <dbReference type="WBParaSite" id="HNAJ_0001372301-mRNA-1"/>
    </source>
</evidence>
<protein>
    <submittedName>
        <fullName evidence="9">Transmembrane protein</fullName>
    </submittedName>
</protein>
<dbReference type="PANTHER" id="PTHR31918:SF1">
    <property type="entry name" value="TRANSMEMBRANE PROTEIN 181"/>
    <property type="match status" value="1"/>
</dbReference>
<evidence type="ECO:0000256" key="2">
    <source>
        <dbReference type="ARBA" id="ARBA00022692"/>
    </source>
</evidence>
<evidence type="ECO:0000313" key="8">
    <source>
        <dbReference type="Proteomes" id="UP000278807"/>
    </source>
</evidence>
<evidence type="ECO:0000256" key="5">
    <source>
        <dbReference type="SAM" id="Phobius"/>
    </source>
</evidence>
<dbReference type="InterPro" id="IPR047843">
    <property type="entry name" value="WLS-like_TM"/>
</dbReference>
<dbReference type="Pfam" id="PF06664">
    <property type="entry name" value="WLS-like_TM"/>
    <property type="match status" value="1"/>
</dbReference>
<organism evidence="9">
    <name type="scientific">Rodentolepis nana</name>
    <name type="common">Dwarf tapeworm</name>
    <name type="synonym">Hymenolepis nana</name>
    <dbReference type="NCBI Taxonomy" id="102285"/>
    <lineage>
        <taxon>Eukaryota</taxon>
        <taxon>Metazoa</taxon>
        <taxon>Spiralia</taxon>
        <taxon>Lophotrochozoa</taxon>
        <taxon>Platyhelminthes</taxon>
        <taxon>Cestoda</taxon>
        <taxon>Eucestoda</taxon>
        <taxon>Cyclophyllidea</taxon>
        <taxon>Hymenolepididae</taxon>
        <taxon>Rodentolepis</taxon>
    </lineage>
</organism>
<feature type="transmembrane region" description="Helical" evidence="5">
    <location>
        <begin position="47"/>
        <end position="68"/>
    </location>
</feature>
<keyword evidence="2 5" id="KW-0812">Transmembrane</keyword>
<dbReference type="GO" id="GO:0016020">
    <property type="term" value="C:membrane"/>
    <property type="evidence" value="ECO:0007669"/>
    <property type="project" value="UniProtKB-SubCell"/>
</dbReference>
<feature type="transmembrane region" description="Helical" evidence="5">
    <location>
        <begin position="121"/>
        <end position="145"/>
    </location>
</feature>
<proteinExistence type="predicted"/>